<comment type="caution">
    <text evidence="3">The sequence shown here is derived from an EMBL/GenBank/DDBJ whole genome shotgun (WGS) entry which is preliminary data.</text>
</comment>
<proteinExistence type="predicted"/>
<evidence type="ECO:0000313" key="4">
    <source>
        <dbReference type="EMBL" id="PAA88677.1"/>
    </source>
</evidence>
<dbReference type="OrthoDB" id="5872154at2759"/>
<sequence>MSKAARSPLKLAKARLVRQKEVQDQQPALFSKRYPTGRLSDQVEKSHTLTTGTASPLQQQRQQRRCITDPTSETTSPQQTEKLKTLVRQQQEDATDAMDWEFVLQEAPNRVTVKVRLITLVCCSQKTVWVFRSEGLRKLGQTDLLMVLEHLAMDSGVPPDIVQLFTGVLKKAKEGEVVGDLDHTVFQPGSAFLGSAFIGGVLYFMESGQCFHGLVNPADFGSLLVCRLVHTREVPYLMHAPLRLLLRLGEEEGVYPCSLISHRYRPALFHDPSRSVYSMFKDVLGPRQGMIPRLRECTITLEQGSGQISVSIARKRHPDLGALLRLYSPDTDGVLAIGGELCQFADAHLVAKETPGNGNGSGQQQVGLETALFSAKTVSKPTVTGLSFIAVAAHLSGRSVGLSGNVAAVVEDGVAVTCRREDMKSLLSSLNNAVDFTMTADWLFTFQRKKAQKKCPIKFIWRLKPGL</sequence>
<evidence type="ECO:0000259" key="2">
    <source>
        <dbReference type="SMART" id="SM01421"/>
    </source>
</evidence>
<dbReference type="EMBL" id="NIVC01002030">
    <property type="protein sequence ID" value="PAA61454.1"/>
    <property type="molecule type" value="Genomic_DNA"/>
</dbReference>
<feature type="compositionally biased region" description="Polar residues" evidence="1">
    <location>
        <begin position="69"/>
        <end position="80"/>
    </location>
</feature>
<dbReference type="GO" id="GO:0016197">
    <property type="term" value="P:endosomal transport"/>
    <property type="evidence" value="ECO:0007669"/>
    <property type="project" value="TreeGrafter"/>
</dbReference>
<evidence type="ECO:0000256" key="1">
    <source>
        <dbReference type="SAM" id="MobiDB-lite"/>
    </source>
</evidence>
<dbReference type="SMART" id="SM01421">
    <property type="entry name" value="DUF3480"/>
    <property type="match status" value="1"/>
</dbReference>
<dbReference type="PANTHER" id="PTHR46319">
    <property type="entry name" value="ZINC FINGER FYVE DOMAIN-CONTAINING PROTEIN"/>
    <property type="match status" value="1"/>
</dbReference>
<organism evidence="3 5">
    <name type="scientific">Macrostomum lignano</name>
    <dbReference type="NCBI Taxonomy" id="282301"/>
    <lineage>
        <taxon>Eukaryota</taxon>
        <taxon>Metazoa</taxon>
        <taxon>Spiralia</taxon>
        <taxon>Lophotrochozoa</taxon>
        <taxon>Platyhelminthes</taxon>
        <taxon>Rhabditophora</taxon>
        <taxon>Macrostomorpha</taxon>
        <taxon>Macrostomida</taxon>
        <taxon>Macrostomidae</taxon>
        <taxon>Macrostomum</taxon>
    </lineage>
</organism>
<dbReference type="EMBL" id="NIVC01000179">
    <property type="protein sequence ID" value="PAA88677.1"/>
    <property type="molecule type" value="Genomic_DNA"/>
</dbReference>
<gene>
    <name evidence="4" type="ORF">BOX15_Mlig026443g1</name>
    <name evidence="3" type="ORF">BOX15_Mlig026443g2</name>
</gene>
<evidence type="ECO:0000313" key="3">
    <source>
        <dbReference type="EMBL" id="PAA61454.1"/>
    </source>
</evidence>
<accession>A0A267EKE3</accession>
<feature type="domain" description="Smad anchor for receptor activation-like C-terminal" evidence="2">
    <location>
        <begin position="220"/>
        <end position="465"/>
    </location>
</feature>
<feature type="region of interest" description="Disordered" evidence="1">
    <location>
        <begin position="22"/>
        <end position="82"/>
    </location>
</feature>
<dbReference type="Gene3D" id="3.30.1360.220">
    <property type="entry name" value="Domain of unknown function (DUF3480), N-terminal subdomain"/>
    <property type="match status" value="1"/>
</dbReference>
<dbReference type="Proteomes" id="UP000215902">
    <property type="component" value="Unassembled WGS sequence"/>
</dbReference>
<evidence type="ECO:0000313" key="5">
    <source>
        <dbReference type="Proteomes" id="UP000215902"/>
    </source>
</evidence>
<dbReference type="InterPro" id="IPR022557">
    <property type="entry name" value="SARA-like_C"/>
</dbReference>
<dbReference type="STRING" id="282301.A0A267EKE3"/>
<dbReference type="PANTHER" id="PTHR46319:SF3">
    <property type="entry name" value="ZINC FINGER FYVE DOMAIN-CONTAINING PROTEIN"/>
    <property type="match status" value="1"/>
</dbReference>
<dbReference type="AlphaFoldDB" id="A0A267EKE3"/>
<dbReference type="GO" id="GO:0031901">
    <property type="term" value="C:early endosome membrane"/>
    <property type="evidence" value="ECO:0007669"/>
    <property type="project" value="TreeGrafter"/>
</dbReference>
<keyword evidence="5" id="KW-1185">Reference proteome</keyword>
<dbReference type="Pfam" id="PF11979">
    <property type="entry name" value="SARA_C"/>
    <property type="match status" value="1"/>
</dbReference>
<protein>
    <recommendedName>
        <fullName evidence="2">Smad anchor for receptor activation-like C-terminal domain-containing protein</fullName>
    </recommendedName>
</protein>
<feature type="compositionally biased region" description="Polar residues" evidence="1">
    <location>
        <begin position="48"/>
        <end position="61"/>
    </location>
</feature>
<reference evidence="3 5" key="1">
    <citation type="submission" date="2017-06" db="EMBL/GenBank/DDBJ databases">
        <title>A platform for efficient transgenesis in Macrostomum lignano, a flatworm model organism for stem cell research.</title>
        <authorList>
            <person name="Berezikov E."/>
        </authorList>
    </citation>
    <scope>NUCLEOTIDE SEQUENCE [LARGE SCALE GENOMIC DNA]</scope>
    <source>
        <strain evidence="3">DV1</strain>
        <tissue evidence="3">Whole organism</tissue>
    </source>
</reference>
<name>A0A267EKE3_9PLAT</name>